<name>A0A2I1J638_9BIFI</name>
<evidence type="ECO:0000313" key="3">
    <source>
        <dbReference type="Proteomes" id="UP000242263"/>
    </source>
</evidence>
<evidence type="ECO:0008006" key="4">
    <source>
        <dbReference type="Google" id="ProtNLM"/>
    </source>
</evidence>
<organism evidence="2 3">
    <name type="scientific">Alloscardovia omnicolens</name>
    <dbReference type="NCBI Taxonomy" id="419015"/>
    <lineage>
        <taxon>Bacteria</taxon>
        <taxon>Bacillati</taxon>
        <taxon>Actinomycetota</taxon>
        <taxon>Actinomycetes</taxon>
        <taxon>Bifidobacteriales</taxon>
        <taxon>Bifidobacteriaceae</taxon>
        <taxon>Alloscardovia</taxon>
    </lineage>
</organism>
<accession>A0A2I1J638</accession>
<keyword evidence="1" id="KW-0812">Transmembrane</keyword>
<reference evidence="2 3" key="1">
    <citation type="submission" date="2017-12" db="EMBL/GenBank/DDBJ databases">
        <title>Phylogenetic diversity of female urinary microbiome.</title>
        <authorList>
            <person name="Thomas-White K."/>
            <person name="Wolfe A.J."/>
        </authorList>
    </citation>
    <scope>NUCLEOTIDE SEQUENCE [LARGE SCALE GENOMIC DNA]</scope>
    <source>
        <strain evidence="2 3">UMB0064</strain>
    </source>
</reference>
<dbReference type="RefSeq" id="WP_021617204.1">
    <property type="nucleotide sequence ID" value="NZ_CAMYCS010000006.1"/>
</dbReference>
<gene>
    <name evidence="2" type="ORF">CYJ32_07165</name>
</gene>
<evidence type="ECO:0000313" key="2">
    <source>
        <dbReference type="EMBL" id="PKZ14511.1"/>
    </source>
</evidence>
<proteinExistence type="predicted"/>
<keyword evidence="1" id="KW-1133">Transmembrane helix</keyword>
<dbReference type="AlphaFoldDB" id="A0A2I1J638"/>
<feature type="transmembrane region" description="Helical" evidence="1">
    <location>
        <begin position="135"/>
        <end position="155"/>
    </location>
</feature>
<dbReference type="PANTHER" id="PTHR35007:SF4">
    <property type="entry name" value="CONSERVED TRANSMEMBRANE PROTEIN-RELATED"/>
    <property type="match status" value="1"/>
</dbReference>
<evidence type="ECO:0000256" key="1">
    <source>
        <dbReference type="SAM" id="Phobius"/>
    </source>
</evidence>
<sequence>MKSTQYWRACYALQSVEQASSSRYTPTELIVSLIAILKAGASLYEACAQLSHRPHTQVTIDDYLMRRLVHTTVHPSSFRQYVTEDAFVHQLCAVCKLSEMAGCSTAQCLEILHEDIRRHEQRSQRRTDATAVARMTIRVLLALPLFTFLVSSLSGVDSFVFMTSSPLGWGCIALSVTLYAAGLAWMKALLKRFEKATQPSLMPQFMTLQRRRR</sequence>
<dbReference type="PANTHER" id="PTHR35007">
    <property type="entry name" value="INTEGRAL MEMBRANE PROTEIN-RELATED"/>
    <property type="match status" value="1"/>
</dbReference>
<dbReference type="EMBL" id="PKGU01000005">
    <property type="protein sequence ID" value="PKZ14511.1"/>
    <property type="molecule type" value="Genomic_DNA"/>
</dbReference>
<protein>
    <recommendedName>
        <fullName evidence="4">Type II secretion system protein GspF domain-containing protein</fullName>
    </recommendedName>
</protein>
<feature type="transmembrane region" description="Helical" evidence="1">
    <location>
        <begin position="167"/>
        <end position="186"/>
    </location>
</feature>
<comment type="caution">
    <text evidence="2">The sequence shown here is derived from an EMBL/GenBank/DDBJ whole genome shotgun (WGS) entry which is preliminary data.</text>
</comment>
<dbReference type="Proteomes" id="UP000242263">
    <property type="component" value="Unassembled WGS sequence"/>
</dbReference>
<keyword evidence="1" id="KW-0472">Membrane</keyword>